<dbReference type="RefSeq" id="XP_035323494.1">
    <property type="nucleotide sequence ID" value="XM_035465657.1"/>
</dbReference>
<dbReference type="AlphaFoldDB" id="A0A9P4YYH9"/>
<gene>
    <name evidence="1" type="ORF">GMORB2_3681</name>
</gene>
<evidence type="ECO:0000313" key="2">
    <source>
        <dbReference type="Proteomes" id="UP000749293"/>
    </source>
</evidence>
<reference evidence="1" key="1">
    <citation type="submission" date="2020-03" db="EMBL/GenBank/DDBJ databases">
        <title>Site-based positive gene gene selection in Geosmithia morbida across the United States reveals a broad range of putative effectors and factors for local host and environmental adapation.</title>
        <authorList>
            <person name="Onufrak A."/>
            <person name="Murdoch R.W."/>
            <person name="Gazis R."/>
            <person name="Huff M."/>
            <person name="Staton M."/>
            <person name="Klingeman W."/>
            <person name="Hadziabdic D."/>
        </authorList>
    </citation>
    <scope>NUCLEOTIDE SEQUENCE</scope>
    <source>
        <strain evidence="1">1262</strain>
    </source>
</reference>
<name>A0A9P4YYH9_9HYPO</name>
<proteinExistence type="predicted"/>
<comment type="caution">
    <text evidence="1">The sequence shown here is derived from an EMBL/GenBank/DDBJ whole genome shotgun (WGS) entry which is preliminary data.</text>
</comment>
<dbReference type="OrthoDB" id="5376498at2759"/>
<organism evidence="1 2">
    <name type="scientific">Geosmithia morbida</name>
    <dbReference type="NCBI Taxonomy" id="1094350"/>
    <lineage>
        <taxon>Eukaryota</taxon>
        <taxon>Fungi</taxon>
        <taxon>Dikarya</taxon>
        <taxon>Ascomycota</taxon>
        <taxon>Pezizomycotina</taxon>
        <taxon>Sordariomycetes</taxon>
        <taxon>Hypocreomycetidae</taxon>
        <taxon>Hypocreales</taxon>
        <taxon>Bionectriaceae</taxon>
        <taxon>Geosmithia</taxon>
    </lineage>
</organism>
<sequence>MPVYYLIPIKRETIDDVHASVRFKYGIHTIYLFVDLMGTMATVGKDLRELLRDRYPEGLTKSFVTLEKTPVPDEASKPNMAYAVLNVSNDPTRGWKRLQYDDDETTPANSELKQNGIVAFTFLDDPNDEAVFDVEWPKDDEELEDAEE</sequence>
<keyword evidence="2" id="KW-1185">Reference proteome</keyword>
<evidence type="ECO:0000313" key="1">
    <source>
        <dbReference type="EMBL" id="KAF4124842.1"/>
    </source>
</evidence>
<protein>
    <submittedName>
        <fullName evidence="1">Uncharacterized protein</fullName>
    </submittedName>
</protein>
<dbReference type="Proteomes" id="UP000749293">
    <property type="component" value="Unassembled WGS sequence"/>
</dbReference>
<accession>A0A9P4YYH9</accession>
<dbReference type="EMBL" id="JAANYQ010000003">
    <property type="protein sequence ID" value="KAF4124842.1"/>
    <property type="molecule type" value="Genomic_DNA"/>
</dbReference>
<dbReference type="GeneID" id="55969909"/>